<feature type="transmembrane region" description="Helical" evidence="1">
    <location>
        <begin position="40"/>
        <end position="59"/>
    </location>
</feature>
<dbReference type="AlphaFoldDB" id="A0A1G4KQN2"/>
<organism evidence="2 3">
    <name type="scientific">Komagataella phaffii (strain ATCC 76273 / CBS 7435 / CECT 11047 / NRRL Y-11430 / Wegner 21-1)</name>
    <name type="common">Yeast</name>
    <name type="synonym">Pichia pastoris</name>
    <dbReference type="NCBI Taxonomy" id="981350"/>
    <lineage>
        <taxon>Eukaryota</taxon>
        <taxon>Fungi</taxon>
        <taxon>Dikarya</taxon>
        <taxon>Ascomycota</taxon>
        <taxon>Saccharomycotina</taxon>
        <taxon>Pichiomycetes</taxon>
        <taxon>Pichiales</taxon>
        <taxon>Pichiaceae</taxon>
        <taxon>Komagataella</taxon>
    </lineage>
</organism>
<keyword evidence="1" id="KW-1133">Transmembrane helix</keyword>
<feature type="transmembrane region" description="Helical" evidence="1">
    <location>
        <begin position="228"/>
        <end position="249"/>
    </location>
</feature>
<dbReference type="PANTHER" id="PTHR42109">
    <property type="entry name" value="UNPLACED GENOMIC SCAFFOLD UM_SCAF_CONTIG_1.265, WHOLE GENOME SHOTGUN SEQUENCE"/>
    <property type="match status" value="1"/>
</dbReference>
<evidence type="ECO:0000313" key="2">
    <source>
        <dbReference type="EMBL" id="SCV12316.1"/>
    </source>
</evidence>
<dbReference type="PANTHER" id="PTHR42109:SF2">
    <property type="entry name" value="INTEGRAL MEMBRANE PROTEIN"/>
    <property type="match status" value="1"/>
</dbReference>
<feature type="transmembrane region" description="Helical" evidence="1">
    <location>
        <begin position="278"/>
        <end position="299"/>
    </location>
</feature>
<feature type="transmembrane region" description="Helical" evidence="1">
    <location>
        <begin position="199"/>
        <end position="221"/>
    </location>
</feature>
<feature type="transmembrane region" description="Helical" evidence="1">
    <location>
        <begin position="157"/>
        <end position="179"/>
    </location>
</feature>
<dbReference type="EMBL" id="FR839630">
    <property type="protein sequence ID" value="SCV12316.1"/>
    <property type="molecule type" value="Genomic_DNA"/>
</dbReference>
<keyword evidence="1" id="KW-0472">Membrane</keyword>
<protein>
    <submittedName>
        <fullName evidence="2">Uncharacterized protein</fullName>
    </submittedName>
</protein>
<reference evidence="2 3" key="2">
    <citation type="journal article" date="2016" name="FEMS Yeast Res.">
        <title>Curation of the genome annotation of Pichia pastoris (Komagataella phaffii) CBS7435 from gene level to protein function.</title>
        <authorList>
            <person name="Valli M."/>
            <person name="Tatto N.E."/>
            <person name="Peymann A."/>
            <person name="Gruber C."/>
            <person name="Landes N."/>
            <person name="Ekker H."/>
            <person name="Thallinger G.G."/>
            <person name="Mattanovich D."/>
            <person name="Gasser B."/>
            <person name="Graf A.B."/>
        </authorList>
    </citation>
    <scope>GENOME REANNOTATION</scope>
    <source>
        <strain evidence="2 3">ATCC 76273 / CBS 7435 / CECT 11047 / NRRL Y-11430 / Wegner 21-1</strain>
    </source>
</reference>
<feature type="transmembrane region" description="Helical" evidence="1">
    <location>
        <begin position="99"/>
        <end position="121"/>
    </location>
</feature>
<sequence length="326" mass="36792">MERIKPHSKMRQKYILSPHFQFTFLPCAMAFEFEGEGIAASIFLALYVIYTLFTIGIIWHKGTLRTIYSGLLFFGLIRMGAQLCGIAFASLGYEHWQWLVAYLVLGAEGYFVLILTSFYMVSHAHIAARKESWLKSRLVDTSNWGFLKKLNINGMRIFYYLAIVANVLVIVGGTMLTGLDADEYDDNVSRINTSKGLRGTGQALFLIFTLVVAGLAAYTVIHDNIRSYLLTSVFMATPFLFVRGIYGLLSCFIQQMNYFSMANYTATGMSVHFVATEYVLATTMEFIAACIFMSTYYVVYIPKKALNEDETSLIEVGGKHEDKPNE</sequence>
<keyword evidence="1" id="KW-0812">Transmembrane</keyword>
<gene>
    <name evidence="2" type="ordered locus">PP7435_Chr3-1217</name>
</gene>
<proteinExistence type="predicted"/>
<reference evidence="2 3" key="1">
    <citation type="journal article" date="2011" name="J. Biotechnol.">
        <title>High-quality genome sequence of Pichia pastoris CBS7435.</title>
        <authorList>
            <person name="Kuberl A."/>
            <person name="Schneider J."/>
            <person name="Thallinger G.G."/>
            <person name="Anderl I."/>
            <person name="Wibberg D."/>
            <person name="Hajek T."/>
            <person name="Jaenicke S."/>
            <person name="Brinkrolf K."/>
            <person name="Goesmann A."/>
            <person name="Szczepanowski R."/>
            <person name="Puhler A."/>
            <person name="Schwab H."/>
            <person name="Glieder A."/>
            <person name="Pichler H."/>
        </authorList>
    </citation>
    <scope>NUCLEOTIDE SEQUENCE [LARGE SCALE GENOMIC DNA]</scope>
    <source>
        <strain evidence="3">ATCC 76273 / CBS 7435 / CECT 11047 / NRRL Y-11430 / Wegner 21-1</strain>
    </source>
</reference>
<evidence type="ECO:0000313" key="3">
    <source>
        <dbReference type="Proteomes" id="UP000006853"/>
    </source>
</evidence>
<evidence type="ECO:0000256" key="1">
    <source>
        <dbReference type="SAM" id="Phobius"/>
    </source>
</evidence>
<accession>A0A1G4KQN2</accession>
<feature type="transmembrane region" description="Helical" evidence="1">
    <location>
        <begin position="71"/>
        <end position="93"/>
    </location>
</feature>
<keyword evidence="3" id="KW-1185">Reference proteome</keyword>
<name>A0A1G4KQN2_KOMPC</name>
<dbReference type="Proteomes" id="UP000006853">
    <property type="component" value="Chromosome 3"/>
</dbReference>